<protein>
    <recommendedName>
        <fullName evidence="2">Lipid/polyisoprenoid-binding YceI-like domain-containing protein</fullName>
    </recommendedName>
</protein>
<dbReference type="Proteomes" id="UP000320390">
    <property type="component" value="Chromosome"/>
</dbReference>
<accession>A0A518ETL8</accession>
<keyword evidence="4" id="KW-1185">Reference proteome</keyword>
<evidence type="ECO:0000259" key="2">
    <source>
        <dbReference type="SMART" id="SM00867"/>
    </source>
</evidence>
<dbReference type="PANTHER" id="PTHR34406:SF1">
    <property type="entry name" value="PROTEIN YCEI"/>
    <property type="match status" value="1"/>
</dbReference>
<evidence type="ECO:0000256" key="1">
    <source>
        <dbReference type="SAM" id="SignalP"/>
    </source>
</evidence>
<proteinExistence type="predicted"/>
<feature type="signal peptide" evidence="1">
    <location>
        <begin position="1"/>
        <end position="20"/>
    </location>
</feature>
<gene>
    <name evidence="3" type="ORF">Poly30_29470</name>
</gene>
<dbReference type="OrthoDB" id="9811006at2"/>
<evidence type="ECO:0000313" key="4">
    <source>
        <dbReference type="Proteomes" id="UP000320390"/>
    </source>
</evidence>
<dbReference type="AlphaFoldDB" id="A0A518ETL8"/>
<dbReference type="SUPFAM" id="SSF101874">
    <property type="entry name" value="YceI-like"/>
    <property type="match status" value="1"/>
</dbReference>
<reference evidence="3 4" key="1">
    <citation type="submission" date="2019-02" db="EMBL/GenBank/DDBJ databases">
        <title>Deep-cultivation of Planctomycetes and their phenomic and genomic characterization uncovers novel biology.</title>
        <authorList>
            <person name="Wiegand S."/>
            <person name="Jogler M."/>
            <person name="Boedeker C."/>
            <person name="Pinto D."/>
            <person name="Vollmers J."/>
            <person name="Rivas-Marin E."/>
            <person name="Kohn T."/>
            <person name="Peeters S.H."/>
            <person name="Heuer A."/>
            <person name="Rast P."/>
            <person name="Oberbeckmann S."/>
            <person name="Bunk B."/>
            <person name="Jeske O."/>
            <person name="Meyerdierks A."/>
            <person name="Storesund J.E."/>
            <person name="Kallscheuer N."/>
            <person name="Luecker S."/>
            <person name="Lage O.M."/>
            <person name="Pohl T."/>
            <person name="Merkel B.J."/>
            <person name="Hornburger P."/>
            <person name="Mueller R.-W."/>
            <person name="Bruemmer F."/>
            <person name="Labrenz M."/>
            <person name="Spormann A.M."/>
            <person name="Op den Camp H."/>
            <person name="Overmann J."/>
            <person name="Amann R."/>
            <person name="Jetten M.S.M."/>
            <person name="Mascher T."/>
            <person name="Medema M.H."/>
            <person name="Devos D.P."/>
            <person name="Kaster A.-K."/>
            <person name="Ovreas L."/>
            <person name="Rohde M."/>
            <person name="Galperin M.Y."/>
            <person name="Jogler C."/>
        </authorList>
    </citation>
    <scope>NUCLEOTIDE SEQUENCE [LARGE SCALE GENOMIC DNA]</scope>
    <source>
        <strain evidence="3 4">Poly30</strain>
    </source>
</reference>
<dbReference type="PANTHER" id="PTHR34406">
    <property type="entry name" value="PROTEIN YCEI"/>
    <property type="match status" value="1"/>
</dbReference>
<feature type="chain" id="PRO_5022230931" description="Lipid/polyisoprenoid-binding YceI-like domain-containing protein" evidence="1">
    <location>
        <begin position="21"/>
        <end position="209"/>
    </location>
</feature>
<evidence type="ECO:0000313" key="3">
    <source>
        <dbReference type="EMBL" id="QDV07423.1"/>
    </source>
</evidence>
<dbReference type="InterPro" id="IPR007372">
    <property type="entry name" value="Lipid/polyisoprenoid-bd_YceI"/>
</dbReference>
<dbReference type="RefSeq" id="WP_145198438.1">
    <property type="nucleotide sequence ID" value="NZ_CP036434.1"/>
</dbReference>
<keyword evidence="1" id="KW-0732">Signal</keyword>
<organism evidence="3 4">
    <name type="scientific">Saltatorellus ferox</name>
    <dbReference type="NCBI Taxonomy" id="2528018"/>
    <lineage>
        <taxon>Bacteria</taxon>
        <taxon>Pseudomonadati</taxon>
        <taxon>Planctomycetota</taxon>
        <taxon>Planctomycetia</taxon>
        <taxon>Planctomycetia incertae sedis</taxon>
        <taxon>Saltatorellus</taxon>
    </lineage>
</organism>
<name>A0A518ETL8_9BACT</name>
<dbReference type="SMART" id="SM00867">
    <property type="entry name" value="YceI"/>
    <property type="match status" value="1"/>
</dbReference>
<dbReference type="Pfam" id="PF04264">
    <property type="entry name" value="YceI"/>
    <property type="match status" value="1"/>
</dbReference>
<dbReference type="InterPro" id="IPR036761">
    <property type="entry name" value="TTHA0802/YceI-like_sf"/>
</dbReference>
<sequence length="209" mass="22456" precursor="true">MRTLLVLSSVALAGALFLTAAGPSTPATEAVVTPISSLEATTYGVDLVHSNILFKCKHLGVSYQYGRFDKFSGSFTLGDDAASSNVSIMVDPESVNTNHEGRDKHLRSADYFNVKQFPEMKFQSTKITKGEGDAYTVVGDLTLHGVTKEITMDVTKVGEVDAGERMGQRAGFVGGFTIDRMDYGIESAPDTLGHDVEMMFSIEGIKGAK</sequence>
<dbReference type="Gene3D" id="2.40.128.110">
    <property type="entry name" value="Lipid/polyisoprenoid-binding, YceI-like"/>
    <property type="match status" value="1"/>
</dbReference>
<dbReference type="EMBL" id="CP036434">
    <property type="protein sequence ID" value="QDV07423.1"/>
    <property type="molecule type" value="Genomic_DNA"/>
</dbReference>
<feature type="domain" description="Lipid/polyisoprenoid-binding YceI-like" evidence="2">
    <location>
        <begin position="42"/>
        <end position="205"/>
    </location>
</feature>